<dbReference type="GO" id="GO:0008869">
    <property type="term" value="F:galactonate dehydratase activity"/>
    <property type="evidence" value="ECO:0007669"/>
    <property type="project" value="InterPro"/>
</dbReference>
<dbReference type="InterPro" id="IPR036849">
    <property type="entry name" value="Enolase-like_C_sf"/>
</dbReference>
<accession>A0A2T0RWC4</accession>
<gene>
    <name evidence="5" type="ORF">CLV78_102531</name>
</gene>
<dbReference type="Pfam" id="PF13378">
    <property type="entry name" value="MR_MLE_C"/>
    <property type="match status" value="1"/>
</dbReference>
<dbReference type="GO" id="GO:0046872">
    <property type="term" value="F:metal ion binding"/>
    <property type="evidence" value="ECO:0007669"/>
    <property type="project" value="UniProtKB-KW"/>
</dbReference>
<proteinExistence type="predicted"/>
<dbReference type="SUPFAM" id="SSF51604">
    <property type="entry name" value="Enolase C-terminal domain-like"/>
    <property type="match status" value="1"/>
</dbReference>
<dbReference type="PANTHER" id="PTHR48080">
    <property type="entry name" value="D-GALACTONATE DEHYDRATASE-RELATED"/>
    <property type="match status" value="1"/>
</dbReference>
<evidence type="ECO:0000256" key="1">
    <source>
        <dbReference type="ARBA" id="ARBA00022723"/>
    </source>
</evidence>
<keyword evidence="2" id="KW-0460">Magnesium</keyword>
<dbReference type="Gene3D" id="3.30.390.10">
    <property type="entry name" value="Enolase-like, N-terminal domain"/>
    <property type="match status" value="1"/>
</dbReference>
<dbReference type="SFLD" id="SFLDG00179">
    <property type="entry name" value="mandelate_racemase"/>
    <property type="match status" value="1"/>
</dbReference>
<evidence type="ECO:0000313" key="6">
    <source>
        <dbReference type="Proteomes" id="UP000239480"/>
    </source>
</evidence>
<dbReference type="EMBL" id="PVTD01000002">
    <property type="protein sequence ID" value="PRY25353.1"/>
    <property type="molecule type" value="Genomic_DNA"/>
</dbReference>
<dbReference type="InterPro" id="IPR023592">
    <property type="entry name" value="Galactonate_deHydtase"/>
</dbReference>
<comment type="caution">
    <text evidence="5">The sequence shown here is derived from an EMBL/GenBank/DDBJ whole genome shotgun (WGS) entry which is preliminary data.</text>
</comment>
<feature type="domain" description="Mandelate racemase/muconate lactonizing enzyme C-terminal" evidence="4">
    <location>
        <begin position="125"/>
        <end position="230"/>
    </location>
</feature>
<dbReference type="Proteomes" id="UP000239480">
    <property type="component" value="Unassembled WGS sequence"/>
</dbReference>
<dbReference type="SFLD" id="SFLDS00001">
    <property type="entry name" value="Enolase"/>
    <property type="match status" value="1"/>
</dbReference>
<keyword evidence="6" id="KW-1185">Reference proteome</keyword>
<dbReference type="FunFam" id="3.30.390.10:FF:000003">
    <property type="entry name" value="D-galactonate dehydratase"/>
    <property type="match status" value="1"/>
</dbReference>
<keyword evidence="1" id="KW-0479">Metal-binding</keyword>
<dbReference type="GO" id="GO:0034194">
    <property type="term" value="P:D-galactonate catabolic process"/>
    <property type="evidence" value="ECO:0007669"/>
    <property type="project" value="InterPro"/>
</dbReference>
<evidence type="ECO:0000256" key="2">
    <source>
        <dbReference type="ARBA" id="ARBA00022842"/>
    </source>
</evidence>
<dbReference type="SUPFAM" id="SSF54826">
    <property type="entry name" value="Enolase N-terminal domain-like"/>
    <property type="match status" value="1"/>
</dbReference>
<name>A0A2T0RWC4_9RHOB</name>
<dbReference type="InterPro" id="IPR034593">
    <property type="entry name" value="DgoD-like"/>
</dbReference>
<evidence type="ECO:0000256" key="3">
    <source>
        <dbReference type="ARBA" id="ARBA00023239"/>
    </source>
</evidence>
<dbReference type="InterPro" id="IPR013342">
    <property type="entry name" value="Mandelate_racemase_C"/>
</dbReference>
<protein>
    <submittedName>
        <fullName evidence="5">Galactonate dehydratase</fullName>
    </submittedName>
</protein>
<dbReference type="OrthoDB" id="9802699at2"/>
<dbReference type="RefSeq" id="WP_106204257.1">
    <property type="nucleotide sequence ID" value="NZ_PVTD01000002.1"/>
</dbReference>
<dbReference type="CDD" id="cd03325">
    <property type="entry name" value="D-galactonate_dehydratase"/>
    <property type="match status" value="1"/>
</dbReference>
<evidence type="ECO:0000259" key="4">
    <source>
        <dbReference type="SMART" id="SM00922"/>
    </source>
</evidence>
<dbReference type="InterPro" id="IPR013341">
    <property type="entry name" value="Mandelate_racemase_N_dom"/>
</dbReference>
<evidence type="ECO:0000313" key="5">
    <source>
        <dbReference type="EMBL" id="PRY25353.1"/>
    </source>
</evidence>
<dbReference type="AlphaFoldDB" id="A0A2T0RWC4"/>
<dbReference type="SMART" id="SM00922">
    <property type="entry name" value="MR_MLE"/>
    <property type="match status" value="1"/>
</dbReference>
<dbReference type="SFLD" id="SFLDF00003">
    <property type="entry name" value="D-galactonate_dehydratase"/>
    <property type="match status" value="1"/>
</dbReference>
<dbReference type="Gene3D" id="3.20.20.120">
    <property type="entry name" value="Enolase-like C-terminal domain"/>
    <property type="match status" value="1"/>
</dbReference>
<organism evidence="5 6">
    <name type="scientific">Aliiruegeria haliotis</name>
    <dbReference type="NCBI Taxonomy" id="1280846"/>
    <lineage>
        <taxon>Bacteria</taxon>
        <taxon>Pseudomonadati</taxon>
        <taxon>Pseudomonadota</taxon>
        <taxon>Alphaproteobacteria</taxon>
        <taxon>Rhodobacterales</taxon>
        <taxon>Roseobacteraceae</taxon>
        <taxon>Aliiruegeria</taxon>
    </lineage>
</organism>
<keyword evidence="3" id="KW-0456">Lyase</keyword>
<dbReference type="Pfam" id="PF02746">
    <property type="entry name" value="MR_MLE_N"/>
    <property type="match status" value="1"/>
</dbReference>
<dbReference type="InterPro" id="IPR029017">
    <property type="entry name" value="Enolase-like_N"/>
</dbReference>
<dbReference type="NCBIfam" id="NF010624">
    <property type="entry name" value="PRK14017.1"/>
    <property type="match status" value="1"/>
</dbReference>
<dbReference type="InterPro" id="IPR029065">
    <property type="entry name" value="Enolase_C-like"/>
</dbReference>
<reference evidence="5 6" key="1">
    <citation type="submission" date="2018-03" db="EMBL/GenBank/DDBJ databases">
        <title>Genomic Encyclopedia of Archaeal and Bacterial Type Strains, Phase II (KMG-II): from individual species to whole genera.</title>
        <authorList>
            <person name="Goeker M."/>
        </authorList>
    </citation>
    <scope>NUCLEOTIDE SEQUENCE [LARGE SCALE GENOMIC DNA]</scope>
    <source>
        <strain evidence="5 6">DSM 29328</strain>
    </source>
</reference>
<sequence length="382" mass="41729">MKITALRTYVVPPRWLFLKVETDEGLAGWGEPVLEGHAETLAAKIAELEDFLIGADPMRIEDIWQMLYRNGCYRGGPVLMSALSGIDMALWDIKGKHLGAPVHSVLGGPVRDKVRTYCWVGGDRSENLIEGVKGLQAQGYTAAKMNICEELQIVDSYAKVDGIVKKLFELREAVGTSMDLAFDFHGRVHGPMAKVLLRELEPIRPMFVEDAVVSTQIDLMADLAAGTSIPLTVGERLHSRYDFKPVFEKRAASIVNPDTAHVGGISEMVRIGHMAEAYDVALAPHCPLGPIALAACLQVDAVCYNAFIQEQSLGIHYNSTSDLGDYTTPGNGLRVEDGFLAIPTGPGLGIEVDEAVVEKAAAQGHRWRAPVWRHEDGSISEW</sequence>
<dbReference type="PANTHER" id="PTHR48080:SF2">
    <property type="entry name" value="D-GALACTONATE DEHYDRATASE"/>
    <property type="match status" value="1"/>
</dbReference>